<dbReference type="EMBL" id="ML978711">
    <property type="protein sequence ID" value="KAF2091512.1"/>
    <property type="molecule type" value="Genomic_DNA"/>
</dbReference>
<gene>
    <name evidence="6" type="ORF">K490DRAFT_70337</name>
</gene>
<organism evidence="6 7">
    <name type="scientific">Saccharata proteae CBS 121410</name>
    <dbReference type="NCBI Taxonomy" id="1314787"/>
    <lineage>
        <taxon>Eukaryota</taxon>
        <taxon>Fungi</taxon>
        <taxon>Dikarya</taxon>
        <taxon>Ascomycota</taxon>
        <taxon>Pezizomycotina</taxon>
        <taxon>Dothideomycetes</taxon>
        <taxon>Dothideomycetes incertae sedis</taxon>
        <taxon>Botryosphaeriales</taxon>
        <taxon>Saccharataceae</taxon>
        <taxon>Saccharata</taxon>
    </lineage>
</organism>
<dbReference type="InterPro" id="IPR045086">
    <property type="entry name" value="OBG_GTPase"/>
</dbReference>
<dbReference type="Gene3D" id="3.40.50.300">
    <property type="entry name" value="P-loop containing nucleotide triphosphate hydrolases"/>
    <property type="match status" value="1"/>
</dbReference>
<dbReference type="Proteomes" id="UP000799776">
    <property type="component" value="Unassembled WGS sequence"/>
</dbReference>
<keyword evidence="7" id="KW-1185">Reference proteome</keyword>
<reference evidence="6" key="1">
    <citation type="journal article" date="2020" name="Stud. Mycol.">
        <title>101 Dothideomycetes genomes: a test case for predicting lifestyles and emergence of pathogens.</title>
        <authorList>
            <person name="Haridas S."/>
            <person name="Albert R."/>
            <person name="Binder M."/>
            <person name="Bloem J."/>
            <person name="Labutti K."/>
            <person name="Salamov A."/>
            <person name="Andreopoulos B."/>
            <person name="Baker S."/>
            <person name="Barry K."/>
            <person name="Bills G."/>
            <person name="Bluhm B."/>
            <person name="Cannon C."/>
            <person name="Castanera R."/>
            <person name="Culley D."/>
            <person name="Daum C."/>
            <person name="Ezra D."/>
            <person name="Gonzalez J."/>
            <person name="Henrissat B."/>
            <person name="Kuo A."/>
            <person name="Liang C."/>
            <person name="Lipzen A."/>
            <person name="Lutzoni F."/>
            <person name="Magnuson J."/>
            <person name="Mondo S."/>
            <person name="Nolan M."/>
            <person name="Ohm R."/>
            <person name="Pangilinan J."/>
            <person name="Park H.-J."/>
            <person name="Ramirez L."/>
            <person name="Alfaro M."/>
            <person name="Sun H."/>
            <person name="Tritt A."/>
            <person name="Yoshinaga Y."/>
            <person name="Zwiers L.-H."/>
            <person name="Turgeon B."/>
            <person name="Goodwin S."/>
            <person name="Spatafora J."/>
            <person name="Crous P."/>
            <person name="Grigoriev I."/>
        </authorList>
    </citation>
    <scope>NUCLEOTIDE SEQUENCE</scope>
    <source>
        <strain evidence="6">CBS 121410</strain>
    </source>
</reference>
<dbReference type="Pfam" id="PF01926">
    <property type="entry name" value="MMR_HSR1"/>
    <property type="match status" value="1"/>
</dbReference>
<feature type="region of interest" description="Disordered" evidence="3">
    <location>
        <begin position="40"/>
        <end position="62"/>
    </location>
</feature>
<dbReference type="SUPFAM" id="SSF52540">
    <property type="entry name" value="P-loop containing nucleoside triphosphate hydrolases"/>
    <property type="match status" value="1"/>
</dbReference>
<dbReference type="Pfam" id="PF01018">
    <property type="entry name" value="GTP1_OBG"/>
    <property type="match status" value="1"/>
</dbReference>
<evidence type="ECO:0000259" key="5">
    <source>
        <dbReference type="PROSITE" id="PS51883"/>
    </source>
</evidence>
<dbReference type="PANTHER" id="PTHR11702:SF31">
    <property type="entry name" value="MITOCHONDRIAL RIBOSOME-ASSOCIATED GTPASE 2"/>
    <property type="match status" value="1"/>
</dbReference>
<sequence>MPPSQSHYVATTLTPFLYPFVPECFLYSVHPAALRLPRHRIPRRRRSSKKPPPELNPDPDEYSLTPFADHCSLTLSAGAGGHGCVSFLREKYISDGPPNGGDGGTGGSIYIQAVRGETSLHKLARRGQLKAGRGRNGQGKLKGGERGEDVLIQVPVGTVLRELWRTDPHIEEVERRKQEGEEEEEQDDLAQQQFRPEKWLIFPGADPSKVQRGEMPILPPPRRSTIAMTAPRGPIRMDFDKPMEHPILLVPGAVGGLGNPHFITRKTAFPKFATRGEDAMSVGVHLELKILADVGLVGLPNAGKSTLLRSLTRSRARVGSWAFTTLQPNIGTVILDDNRGRPLLSSQRSNTGELRESFSIADIPGIIEDAHLDKGLGMGFLRHIERAGILAFVVDLNAGDAIESLKGLWNEVAAYETLRGEELNSETQRPAGDGRVAWKPLNSSGTEFELEEVLAPSDYTDSDGQHKLEPLALPPMSSKPWFVIATKADFEHTRENFLGLKEYLKGVQDGSQEHPSGKKHAWRRNVQTVPVSAIKGEGVDKIKPLVVELLEAEGL</sequence>
<dbReference type="InterPro" id="IPR036726">
    <property type="entry name" value="GTP1_OBG_dom_sf"/>
</dbReference>
<dbReference type="PROSITE" id="PS51710">
    <property type="entry name" value="G_OBG"/>
    <property type="match status" value="1"/>
</dbReference>
<dbReference type="PANTHER" id="PTHR11702">
    <property type="entry name" value="DEVELOPMENTALLY REGULATED GTP-BINDING PROTEIN-RELATED"/>
    <property type="match status" value="1"/>
</dbReference>
<keyword evidence="1" id="KW-0547">Nucleotide-binding</keyword>
<dbReference type="GO" id="GO:0042254">
    <property type="term" value="P:ribosome biogenesis"/>
    <property type="evidence" value="ECO:0007669"/>
    <property type="project" value="UniProtKB-UniRule"/>
</dbReference>
<protein>
    <submittedName>
        <fullName evidence="6">GTP-binding protein Obg/CgtA</fullName>
    </submittedName>
</protein>
<dbReference type="Gene3D" id="2.70.210.12">
    <property type="entry name" value="GTP1/OBG domain"/>
    <property type="match status" value="1"/>
</dbReference>
<dbReference type="GO" id="GO:0005525">
    <property type="term" value="F:GTP binding"/>
    <property type="evidence" value="ECO:0007669"/>
    <property type="project" value="UniProtKB-KW"/>
</dbReference>
<dbReference type="InterPro" id="IPR006169">
    <property type="entry name" value="GTP1_OBG_dom"/>
</dbReference>
<dbReference type="GO" id="GO:0003924">
    <property type="term" value="F:GTPase activity"/>
    <property type="evidence" value="ECO:0007669"/>
    <property type="project" value="InterPro"/>
</dbReference>
<dbReference type="InterPro" id="IPR006073">
    <property type="entry name" value="GTP-bd"/>
</dbReference>
<comment type="caution">
    <text evidence="6">The sequence shown here is derived from an EMBL/GenBank/DDBJ whole genome shotgun (WGS) entry which is preliminary data.</text>
</comment>
<feature type="region of interest" description="Disordered" evidence="3">
    <location>
        <begin position="203"/>
        <end position="228"/>
    </location>
</feature>
<dbReference type="CDD" id="cd01898">
    <property type="entry name" value="Obg"/>
    <property type="match status" value="1"/>
</dbReference>
<evidence type="ECO:0000256" key="3">
    <source>
        <dbReference type="SAM" id="MobiDB-lite"/>
    </source>
</evidence>
<proteinExistence type="predicted"/>
<accession>A0A9P4M1T9</accession>
<feature type="compositionally biased region" description="Basic residues" evidence="3">
    <location>
        <begin position="40"/>
        <end position="49"/>
    </location>
</feature>
<evidence type="ECO:0000313" key="6">
    <source>
        <dbReference type="EMBL" id="KAF2091512.1"/>
    </source>
</evidence>
<dbReference type="SUPFAM" id="SSF82051">
    <property type="entry name" value="Obg GTP-binding protein N-terminal domain"/>
    <property type="match status" value="1"/>
</dbReference>
<dbReference type="InterPro" id="IPR027417">
    <property type="entry name" value="P-loop_NTPase"/>
</dbReference>
<name>A0A9P4M1T9_9PEZI</name>
<dbReference type="InterPro" id="IPR031167">
    <property type="entry name" value="G_OBG"/>
</dbReference>
<dbReference type="PROSITE" id="PS51883">
    <property type="entry name" value="OBG"/>
    <property type="match status" value="1"/>
</dbReference>
<feature type="region of interest" description="Disordered" evidence="3">
    <location>
        <begin position="123"/>
        <end position="144"/>
    </location>
</feature>
<dbReference type="GO" id="GO:0005739">
    <property type="term" value="C:mitochondrion"/>
    <property type="evidence" value="ECO:0007669"/>
    <property type="project" value="TreeGrafter"/>
</dbReference>
<feature type="domain" description="Obg" evidence="5">
    <location>
        <begin position="65"/>
        <end position="291"/>
    </location>
</feature>
<evidence type="ECO:0000313" key="7">
    <source>
        <dbReference type="Proteomes" id="UP000799776"/>
    </source>
</evidence>
<feature type="domain" description="OBG-type G" evidence="4">
    <location>
        <begin position="292"/>
        <end position="551"/>
    </location>
</feature>
<dbReference type="PRINTS" id="PR00326">
    <property type="entry name" value="GTP1OBG"/>
</dbReference>
<keyword evidence="2" id="KW-0342">GTP-binding</keyword>
<evidence type="ECO:0000256" key="2">
    <source>
        <dbReference type="ARBA" id="ARBA00023134"/>
    </source>
</evidence>
<dbReference type="AlphaFoldDB" id="A0A9P4M1T9"/>
<evidence type="ECO:0000256" key="1">
    <source>
        <dbReference type="ARBA" id="ARBA00022741"/>
    </source>
</evidence>
<evidence type="ECO:0000259" key="4">
    <source>
        <dbReference type="PROSITE" id="PS51710"/>
    </source>
</evidence>
<dbReference type="OrthoDB" id="347018at2759"/>